<dbReference type="AlphaFoldDB" id="A0A829Y7J9"/>
<feature type="domain" description="TonB-dependent receptor plug" evidence="6">
    <location>
        <begin position="33"/>
        <end position="141"/>
    </location>
</feature>
<evidence type="ECO:0000313" key="7">
    <source>
        <dbReference type="EMBL" id="GFE79217.1"/>
    </source>
</evidence>
<evidence type="ECO:0000256" key="1">
    <source>
        <dbReference type="ARBA" id="ARBA00004442"/>
    </source>
</evidence>
<dbReference type="InterPro" id="IPR037066">
    <property type="entry name" value="Plug_dom_sf"/>
</dbReference>
<keyword evidence="2 4" id="KW-0472">Membrane</keyword>
<feature type="domain" description="TonB-dependent receptor-like beta-barrel" evidence="5">
    <location>
        <begin position="414"/>
        <end position="866"/>
    </location>
</feature>
<dbReference type="Gene3D" id="2.170.130.10">
    <property type="entry name" value="TonB-dependent receptor, plug domain"/>
    <property type="match status" value="1"/>
</dbReference>
<dbReference type="GO" id="GO:0009279">
    <property type="term" value="C:cell outer membrane"/>
    <property type="evidence" value="ECO:0007669"/>
    <property type="project" value="UniProtKB-SubCell"/>
</dbReference>
<dbReference type="Gene3D" id="2.40.170.20">
    <property type="entry name" value="TonB-dependent receptor, beta-barrel domain"/>
    <property type="match status" value="1"/>
</dbReference>
<evidence type="ECO:0000256" key="4">
    <source>
        <dbReference type="RuleBase" id="RU003357"/>
    </source>
</evidence>
<dbReference type="SUPFAM" id="SSF56935">
    <property type="entry name" value="Porins"/>
    <property type="match status" value="1"/>
</dbReference>
<comment type="caution">
    <text evidence="7">The sequence shown here is derived from an EMBL/GenBank/DDBJ whole genome shotgun (WGS) entry which is preliminary data.</text>
</comment>
<comment type="subcellular location">
    <subcellularLocation>
        <location evidence="1 4">Cell outer membrane</location>
    </subcellularLocation>
</comment>
<evidence type="ECO:0000256" key="3">
    <source>
        <dbReference type="ARBA" id="ARBA00023237"/>
    </source>
</evidence>
<evidence type="ECO:0000259" key="5">
    <source>
        <dbReference type="Pfam" id="PF00593"/>
    </source>
</evidence>
<dbReference type="Pfam" id="PF00593">
    <property type="entry name" value="TonB_dep_Rec_b-barrel"/>
    <property type="match status" value="1"/>
</dbReference>
<dbReference type="Pfam" id="PF07715">
    <property type="entry name" value="Plug"/>
    <property type="match status" value="1"/>
</dbReference>
<evidence type="ECO:0000256" key="2">
    <source>
        <dbReference type="ARBA" id="ARBA00023136"/>
    </source>
</evidence>
<dbReference type="PANTHER" id="PTHR40980">
    <property type="entry name" value="PLUG DOMAIN-CONTAINING PROTEIN"/>
    <property type="match status" value="1"/>
</dbReference>
<dbReference type="CDD" id="cd01347">
    <property type="entry name" value="ligand_gated_channel"/>
    <property type="match status" value="1"/>
</dbReference>
<dbReference type="EMBL" id="BLJN01000001">
    <property type="protein sequence ID" value="GFE79217.1"/>
    <property type="molecule type" value="Genomic_DNA"/>
</dbReference>
<keyword evidence="3" id="KW-0998">Cell outer membrane</keyword>
<evidence type="ECO:0000259" key="6">
    <source>
        <dbReference type="Pfam" id="PF07715"/>
    </source>
</evidence>
<gene>
    <name evidence="7" type="primary">iroN_3</name>
    <name evidence="7" type="ORF">GCM10011487_12170</name>
</gene>
<dbReference type="InterPro" id="IPR036942">
    <property type="entry name" value="Beta-barrel_TonB_sf"/>
</dbReference>
<dbReference type="NCBIfam" id="TIGR01782">
    <property type="entry name" value="TonB-Xanth-Caul"/>
    <property type="match status" value="1"/>
</dbReference>
<protein>
    <submittedName>
        <fullName evidence="7">TonB-dependent receptor</fullName>
    </submittedName>
</protein>
<comment type="similarity">
    <text evidence="4">Belongs to the TonB-dependent receptor family.</text>
</comment>
<evidence type="ECO:0000313" key="8">
    <source>
        <dbReference type="Proteomes" id="UP000445000"/>
    </source>
</evidence>
<organism evidence="7 8">
    <name type="scientific">Steroidobacter agaridevorans</name>
    <dbReference type="NCBI Taxonomy" id="2695856"/>
    <lineage>
        <taxon>Bacteria</taxon>
        <taxon>Pseudomonadati</taxon>
        <taxon>Pseudomonadota</taxon>
        <taxon>Gammaproteobacteria</taxon>
        <taxon>Steroidobacterales</taxon>
        <taxon>Steroidobacteraceae</taxon>
        <taxon>Steroidobacter</taxon>
    </lineage>
</organism>
<dbReference type="InterPro" id="IPR010104">
    <property type="entry name" value="TonB_rcpt_bac"/>
</dbReference>
<proteinExistence type="inferred from homology"/>
<dbReference type="InterPro" id="IPR000531">
    <property type="entry name" value="Beta-barrel_TonB"/>
</dbReference>
<keyword evidence="8" id="KW-1185">Reference proteome</keyword>
<keyword evidence="4" id="KW-0798">TonB box</keyword>
<name>A0A829Y7J9_9GAMM</name>
<sequence length="899" mass="98892">MAQAATAQESTTALEEVVVTGIRTSLESATALKRESSGVVDAITAEDIGKFPDTNLAESLQRVTGLSIDRSNNEGNQVTVRGFGPSFNLVTLNGRQMPNTSALQSDGISRSFNFRELASESVSAVEVYKTGRADVPSGGIGATINIRTPRPFDYDGFTTAFSIQGNSDSSVRTGDDVTPELSGLISHTFADGRFGVLLSGSDSERDSHKDRLGTQQGWQRNYGVADTSAIDTSRNPTRTYWTPFTIDLDDWNYHRTRQNGQAVLQFAPFDGLTATVDYNVSRIKEDIDMNRQSYWFDRPSGRTDANGTMVEIANPNDELNFWAWNYLFETHNDSIGLNLEWRATDTLILSLDAHQSTSHSQPDGQTSETIANLKNPAGSVRLIGANFDGRLPEVIVDDSTLPGGAYNSDNIVADLFQKRGYEMENEIRQVQLQAQWNNTDGGALERVVFGVETTKYQIDTHLTQTFAFVDPDFAGVDLDLSGLGLSFIPGGYGGGSFPFIPQYDAERFLDIVRDAGLFYLNPPTVNGVEEDTMAGYIATDFATTFNQRPVKVNVGVRLEDTDVTSYSVQNSIANLNYRQAAELQVVYDDVPKRQELEGGYTSVLPNADFSIEATDDLVARFSYSRTLSRPSIGGLIPSLSINARPNGPFIGSQGNPALLPLESDNFDLSLEWYYAKGSYASVGYFRKYVENFIGSTVVRQTIDDVNGNPLTNPSINPRPGCPDGSATPNPACLNQPGDPAITFDISTYANLKTAEVDGWELNLQHMFGNSGFGGIINATLVNSNVGFNRYSFEQSLALTGLADSANAVLFYENSRFQIRAAYNWRDDFLLSLGTEPVFTAEYGQVDLSASYQVTPWMSVFANALNLTEEATHRYGRFENQLVDYEEYGRRYAFGVRMKF</sequence>
<dbReference type="PANTHER" id="PTHR40980:SF3">
    <property type="entry name" value="TONB-DEPENDENT RECEPTOR-LIKE BETA-BARREL DOMAIN-CONTAINING PROTEIN"/>
    <property type="match status" value="1"/>
</dbReference>
<keyword evidence="7" id="KW-0675">Receptor</keyword>
<reference evidence="8" key="1">
    <citation type="submission" date="2020-01" db="EMBL/GenBank/DDBJ databases">
        <title>'Steroidobacter agaridevorans' sp. nov., agar-degrading bacteria isolated from rhizosphere soils.</title>
        <authorList>
            <person name="Ikenaga M."/>
            <person name="Kataoka M."/>
            <person name="Murouchi A."/>
            <person name="Katsuragi S."/>
            <person name="Sakai M."/>
        </authorList>
    </citation>
    <scope>NUCLEOTIDE SEQUENCE [LARGE SCALE GENOMIC DNA]</scope>
    <source>
        <strain evidence="8">YU21-B</strain>
    </source>
</reference>
<accession>A0A829Y7J9</accession>
<dbReference type="InterPro" id="IPR012910">
    <property type="entry name" value="Plug_dom"/>
</dbReference>
<dbReference type="Proteomes" id="UP000445000">
    <property type="component" value="Unassembled WGS sequence"/>
</dbReference>